<dbReference type="SUPFAM" id="SSF47413">
    <property type="entry name" value="lambda repressor-like DNA-binding domains"/>
    <property type="match status" value="1"/>
</dbReference>
<accession>A0ABD5B3K9</accession>
<dbReference type="RefSeq" id="WP_309046339.1">
    <property type="nucleotide sequence ID" value="NZ_JAUCQJ010000002.1"/>
</dbReference>
<gene>
    <name evidence="2" type="ORF">QT385_07060</name>
</gene>
<dbReference type="EMBL" id="JAUCQJ010000002">
    <property type="protein sequence ID" value="MDQ8748391.1"/>
    <property type="molecule type" value="Genomic_DNA"/>
</dbReference>
<evidence type="ECO:0000259" key="1">
    <source>
        <dbReference type="PROSITE" id="PS50943"/>
    </source>
</evidence>
<reference evidence="2 3" key="1">
    <citation type="submission" date="2023-06" db="EMBL/GenBank/DDBJ databases">
        <title>Nosocomial Elizabethkingia miricola genome.</title>
        <authorList>
            <person name="Morgado S."/>
            <person name="Fonseca E."/>
            <person name="Freitas F."/>
            <person name="Vicente A.C."/>
        </authorList>
    </citation>
    <scope>NUCLEOTIDE SEQUENCE [LARGE SCALE GENOMIC DNA]</scope>
    <source>
        <strain evidence="2 3">EM15</strain>
    </source>
</reference>
<dbReference type="CDD" id="cd00093">
    <property type="entry name" value="HTH_XRE"/>
    <property type="match status" value="1"/>
</dbReference>
<name>A0ABD5B3K9_ELIMR</name>
<dbReference type="SMART" id="SM00530">
    <property type="entry name" value="HTH_XRE"/>
    <property type="match status" value="1"/>
</dbReference>
<dbReference type="AlphaFoldDB" id="A0ABD5B3K9"/>
<dbReference type="Gene3D" id="1.10.260.40">
    <property type="entry name" value="lambda repressor-like DNA-binding domains"/>
    <property type="match status" value="1"/>
</dbReference>
<dbReference type="InterPro" id="IPR010982">
    <property type="entry name" value="Lambda_DNA-bd_dom_sf"/>
</dbReference>
<dbReference type="Pfam" id="PF01381">
    <property type="entry name" value="HTH_3"/>
    <property type="match status" value="1"/>
</dbReference>
<evidence type="ECO:0000313" key="3">
    <source>
        <dbReference type="Proteomes" id="UP001239265"/>
    </source>
</evidence>
<feature type="domain" description="HTH cro/C1-type" evidence="1">
    <location>
        <begin position="9"/>
        <end position="63"/>
    </location>
</feature>
<protein>
    <submittedName>
        <fullName evidence="2">Helix-turn-helix transcriptional regulator</fullName>
    </submittedName>
</protein>
<dbReference type="InterPro" id="IPR001387">
    <property type="entry name" value="Cro/C1-type_HTH"/>
</dbReference>
<sequence>MEKKKLNRIKIVLVEKGISQKELAEYLKTGVVSVSRWCNNEAQPSLETFYRISEYLEVDVCELLIKKD</sequence>
<evidence type="ECO:0000313" key="2">
    <source>
        <dbReference type="EMBL" id="MDQ8748391.1"/>
    </source>
</evidence>
<dbReference type="PROSITE" id="PS50943">
    <property type="entry name" value="HTH_CROC1"/>
    <property type="match status" value="1"/>
</dbReference>
<organism evidence="2 3">
    <name type="scientific">Elizabethkingia miricola</name>
    <name type="common">Chryseobacterium miricola</name>
    <dbReference type="NCBI Taxonomy" id="172045"/>
    <lineage>
        <taxon>Bacteria</taxon>
        <taxon>Pseudomonadati</taxon>
        <taxon>Bacteroidota</taxon>
        <taxon>Flavobacteriia</taxon>
        <taxon>Flavobacteriales</taxon>
        <taxon>Weeksellaceae</taxon>
        <taxon>Elizabethkingia</taxon>
    </lineage>
</organism>
<dbReference type="Proteomes" id="UP001239265">
    <property type="component" value="Unassembled WGS sequence"/>
</dbReference>
<comment type="caution">
    <text evidence="2">The sequence shown here is derived from an EMBL/GenBank/DDBJ whole genome shotgun (WGS) entry which is preliminary data.</text>
</comment>
<proteinExistence type="predicted"/>